<organism evidence="1 2">
    <name type="scientific">Amycolatopsis melonis</name>
    <dbReference type="NCBI Taxonomy" id="3156488"/>
    <lineage>
        <taxon>Bacteria</taxon>
        <taxon>Bacillati</taxon>
        <taxon>Actinomycetota</taxon>
        <taxon>Actinomycetes</taxon>
        <taxon>Pseudonocardiales</taxon>
        <taxon>Pseudonocardiaceae</taxon>
        <taxon>Amycolatopsis</taxon>
    </lineage>
</organism>
<protein>
    <submittedName>
        <fullName evidence="1">Uncharacterized protein</fullName>
    </submittedName>
</protein>
<dbReference type="Proteomes" id="UP001440984">
    <property type="component" value="Unassembled WGS sequence"/>
</dbReference>
<accession>A0ABV0L9H6</accession>
<gene>
    <name evidence="1" type="ORF">ABJI51_07735</name>
</gene>
<comment type="caution">
    <text evidence="1">The sequence shown here is derived from an EMBL/GenBank/DDBJ whole genome shotgun (WGS) entry which is preliminary data.</text>
</comment>
<reference evidence="1 2" key="1">
    <citation type="submission" date="2024-05" db="EMBL/GenBank/DDBJ databases">
        <authorList>
            <person name="Zhao H."/>
            <person name="Xu Y."/>
            <person name="Lin S."/>
            <person name="Spain J.C."/>
            <person name="Zhou N.-Y."/>
        </authorList>
    </citation>
    <scope>NUCLEOTIDE SEQUENCE [LARGE SCALE GENOMIC DNA]</scope>
    <source>
        <strain evidence="1 2">NEAU-NG30</strain>
    </source>
</reference>
<name>A0ABV0L9H6_9PSEU</name>
<sequence>MIYLPDDSWSGDPQPGRLRRRHFRQVRAAGHRRSTISSAAARARINRMNDPARPISAIS</sequence>
<dbReference type="RefSeq" id="WP_348948652.1">
    <property type="nucleotide sequence ID" value="NZ_JBDZYD010000002.1"/>
</dbReference>
<keyword evidence="2" id="KW-1185">Reference proteome</keyword>
<proteinExistence type="predicted"/>
<evidence type="ECO:0000313" key="2">
    <source>
        <dbReference type="Proteomes" id="UP001440984"/>
    </source>
</evidence>
<dbReference type="EMBL" id="JBDZYD010000002">
    <property type="protein sequence ID" value="MEQ0558957.1"/>
    <property type="molecule type" value="Genomic_DNA"/>
</dbReference>
<evidence type="ECO:0000313" key="1">
    <source>
        <dbReference type="EMBL" id="MEQ0558957.1"/>
    </source>
</evidence>